<dbReference type="GO" id="GO:0016740">
    <property type="term" value="F:transferase activity"/>
    <property type="evidence" value="ECO:0007669"/>
    <property type="project" value="UniProtKB-KW"/>
</dbReference>
<keyword evidence="2" id="KW-0808">Transferase</keyword>
<reference evidence="2 3" key="1">
    <citation type="submission" date="2018-02" db="EMBL/GenBank/DDBJ databases">
        <title>The genomes of Aspergillus section Nigri reveals drivers in fungal speciation.</title>
        <authorList>
            <consortium name="DOE Joint Genome Institute"/>
            <person name="Vesth T.C."/>
            <person name="Nybo J."/>
            <person name="Theobald S."/>
            <person name="Brandl J."/>
            <person name="Frisvad J.C."/>
            <person name="Nielsen K.F."/>
            <person name="Lyhne E.K."/>
            <person name="Kogle M.E."/>
            <person name="Kuo A."/>
            <person name="Riley R."/>
            <person name="Clum A."/>
            <person name="Nolan M."/>
            <person name="Lipzen A."/>
            <person name="Salamov A."/>
            <person name="Henrissat B."/>
            <person name="Wiebenga A."/>
            <person name="De vries R.P."/>
            <person name="Grigoriev I.V."/>
            <person name="Mortensen U.H."/>
            <person name="Andersen M.R."/>
            <person name="Baker S.E."/>
        </authorList>
    </citation>
    <scope>NUCLEOTIDE SEQUENCE [LARGE SCALE GENOMIC DNA]</scope>
    <source>
        <strain evidence="2 3">CBS 114.80</strain>
    </source>
</reference>
<dbReference type="InterPro" id="IPR029044">
    <property type="entry name" value="Nucleotide-diphossugar_trans"/>
</dbReference>
<proteinExistence type="predicted"/>
<evidence type="ECO:0000313" key="2">
    <source>
        <dbReference type="EMBL" id="PYI32466.1"/>
    </source>
</evidence>
<protein>
    <submittedName>
        <fullName evidence="2">Nucleotide-diphospho-sugar transferase</fullName>
    </submittedName>
</protein>
<dbReference type="Gene3D" id="3.90.550.10">
    <property type="entry name" value="Spore Coat Polysaccharide Biosynthesis Protein SpsA, Chain A"/>
    <property type="match status" value="1"/>
</dbReference>
<dbReference type="PANTHER" id="PTHR11183">
    <property type="entry name" value="GLYCOGENIN SUBFAMILY MEMBER"/>
    <property type="match status" value="1"/>
</dbReference>
<gene>
    <name evidence="2" type="ORF">BP00DRAFT_424857</name>
</gene>
<dbReference type="SUPFAM" id="SSF53448">
    <property type="entry name" value="Nucleotide-diphospho-sugar transferases"/>
    <property type="match status" value="1"/>
</dbReference>
<keyword evidence="1" id="KW-0732">Signal</keyword>
<feature type="chain" id="PRO_5016088047" evidence="1">
    <location>
        <begin position="21"/>
        <end position="361"/>
    </location>
</feature>
<dbReference type="AlphaFoldDB" id="A0A2V5JBD6"/>
<evidence type="ECO:0000313" key="3">
    <source>
        <dbReference type="Proteomes" id="UP000248817"/>
    </source>
</evidence>
<keyword evidence="3" id="KW-1185">Reference proteome</keyword>
<dbReference type="Proteomes" id="UP000248817">
    <property type="component" value="Unassembled WGS sequence"/>
</dbReference>
<name>A0A2V5JBD6_9EURO</name>
<sequence length="361" mass="41052">MLGSYWISLILASLYGGNTASGPTAVSLPQNAIVQYVTNQPHLCSAVMQYESLERLGSQAERVLLHPSHWDLEGSSTEGKLLLTAQTEYHVKLIPIVVQTWKNGDVAWPDRFIKLQAFNLTQYNRVMILDSDAIIRQNMDEIFQLPEYPFASPRAYWLEFGKRPLTSSFMLVKPSESEFKRVWEAIQQAGNADSDTKILNDLYYDSAIVIPHRPYHLLTGEFRAKDHANYLGSPHATWDPDVILQDAKYLHFSDAPVSKPWIKTPAAVMEKTQPDCEVDTETGTVDCRARDHWLGFYKDFAERREMICGAEFVPQLDGKAERAWLSLQRSNHLVSGTQKLMNQALGGSRNVVLWIHDRIWG</sequence>
<feature type="signal peptide" evidence="1">
    <location>
        <begin position="1"/>
        <end position="20"/>
    </location>
</feature>
<dbReference type="EMBL" id="KZ825492">
    <property type="protein sequence ID" value="PYI32466.1"/>
    <property type="molecule type" value="Genomic_DNA"/>
</dbReference>
<organism evidence="2 3">
    <name type="scientific">Aspergillus indologenus CBS 114.80</name>
    <dbReference type="NCBI Taxonomy" id="1450541"/>
    <lineage>
        <taxon>Eukaryota</taxon>
        <taxon>Fungi</taxon>
        <taxon>Dikarya</taxon>
        <taxon>Ascomycota</taxon>
        <taxon>Pezizomycotina</taxon>
        <taxon>Eurotiomycetes</taxon>
        <taxon>Eurotiomycetidae</taxon>
        <taxon>Eurotiales</taxon>
        <taxon>Aspergillaceae</taxon>
        <taxon>Aspergillus</taxon>
        <taxon>Aspergillus subgen. Circumdati</taxon>
    </lineage>
</organism>
<evidence type="ECO:0000256" key="1">
    <source>
        <dbReference type="SAM" id="SignalP"/>
    </source>
</evidence>
<accession>A0A2V5JBD6</accession>
<dbReference type="InterPro" id="IPR050587">
    <property type="entry name" value="GNT1/Glycosyltrans_8"/>
</dbReference>